<sequence length="405" mass="45731">MKPYKNYKKTRAGKNTLQPTRNIVPKAMARTRADVLTWKNAVAMVENVENPKTFPYYNLVRDMMLDAHTTSQIKNRKLKTISANFSIQKANGETHEELTKALQKSVWFNEIISHILDSEYFGYTLIELNRQVAPAGSNEVPFSDVEVALVPRQNVIPQKGIILKDYTDDKGLDYINASEYGTWLLDFGKAGDLGLINQAIPHILFSRFAQSCWSELCEIYGIPPRVMKTNTRDRQALARAEKMMTDMGAAAWFIIDETEQFEWATNGVPATGEVYNGLIKLCRDNISLLISGAIIGQDTKYGSKGKEVSSQDMLQALVDADQTMVEQYMNDKVLPALYAIGVLPEEGLSLVYDQAEDLGELWTRTKEILPYKEVSDEWLKEKFGIEVTGQKAPTTPQKLTLDFFD</sequence>
<organism evidence="1">
    <name type="scientific">Myoviridae sp. ct1Js5</name>
    <dbReference type="NCBI Taxonomy" id="2826601"/>
    <lineage>
        <taxon>Viruses</taxon>
        <taxon>Duplodnaviria</taxon>
        <taxon>Heunggongvirae</taxon>
        <taxon>Uroviricota</taxon>
        <taxon>Caudoviricetes</taxon>
    </lineage>
</organism>
<evidence type="ECO:0000313" key="1">
    <source>
        <dbReference type="EMBL" id="DAD78810.1"/>
    </source>
</evidence>
<dbReference type="EMBL" id="BK014852">
    <property type="protein sequence ID" value="DAD78810.1"/>
    <property type="molecule type" value="Genomic_DNA"/>
</dbReference>
<name>A0A8S5M993_9CAUD</name>
<accession>A0A8S5M993</accession>
<proteinExistence type="predicted"/>
<dbReference type="Pfam" id="PF06074">
    <property type="entry name" value="Portal_Mu"/>
    <property type="match status" value="1"/>
</dbReference>
<dbReference type="InterPro" id="IPR009279">
    <property type="entry name" value="Portal_Mu"/>
</dbReference>
<reference evidence="1" key="1">
    <citation type="journal article" date="2021" name="Proc. Natl. Acad. Sci. U.S.A.">
        <title>A Catalog of Tens of Thousands of Viruses from Human Metagenomes Reveals Hidden Associations with Chronic Diseases.</title>
        <authorList>
            <person name="Tisza M.J."/>
            <person name="Buck C.B."/>
        </authorList>
    </citation>
    <scope>NUCLEOTIDE SEQUENCE</scope>
    <source>
        <strain evidence="1">Ct1Js5</strain>
    </source>
</reference>
<protein>
    <submittedName>
        <fullName evidence="1">Portal</fullName>
    </submittedName>
</protein>